<feature type="binding site" evidence="10">
    <location>
        <position position="71"/>
    </location>
    <ligand>
        <name>[4Fe-4S] cluster</name>
        <dbReference type="ChEBI" id="CHEBI:49883"/>
        <label>1</label>
    </ligand>
</feature>
<evidence type="ECO:0000313" key="14">
    <source>
        <dbReference type="Proteomes" id="UP000663722"/>
    </source>
</evidence>
<keyword evidence="3 10" id="KW-0479">Metal-binding</keyword>
<dbReference type="HAMAP" id="MF_00463">
    <property type="entry name" value="RsxB_RnfB"/>
    <property type="match status" value="1"/>
</dbReference>
<dbReference type="InterPro" id="IPR017900">
    <property type="entry name" value="4Fe4S_Fe_S_CS"/>
</dbReference>
<comment type="similarity">
    <text evidence="10">Belongs to the 4Fe4S bacterial-type ferredoxin family. RnfB subfamily.</text>
</comment>
<dbReference type="PROSITE" id="PS51379">
    <property type="entry name" value="4FE4S_FER_2"/>
    <property type="match status" value="1"/>
</dbReference>
<dbReference type="InterPro" id="IPR017896">
    <property type="entry name" value="4Fe4S_Fe-S-bd"/>
</dbReference>
<dbReference type="GO" id="GO:0046872">
    <property type="term" value="F:metal ion binding"/>
    <property type="evidence" value="ECO:0007669"/>
    <property type="project" value="UniProtKB-KW"/>
</dbReference>
<feature type="binding site" evidence="10">
    <location>
        <position position="143"/>
    </location>
    <ligand>
        <name>[4Fe-4S] cluster</name>
        <dbReference type="ChEBI" id="CHEBI:49883"/>
        <label>2</label>
    </ligand>
</feature>
<feature type="binding site" evidence="10">
    <location>
        <position position="167"/>
    </location>
    <ligand>
        <name>[4Fe-4S] cluster</name>
        <dbReference type="ChEBI" id="CHEBI:49883"/>
        <label>3</label>
    </ligand>
</feature>
<dbReference type="InterPro" id="IPR009051">
    <property type="entry name" value="Helical_ferredxn"/>
</dbReference>
<organism evidence="13 14">
    <name type="scientific">Desulfonema magnum</name>
    <dbReference type="NCBI Taxonomy" id="45655"/>
    <lineage>
        <taxon>Bacteria</taxon>
        <taxon>Pseudomonadati</taxon>
        <taxon>Thermodesulfobacteriota</taxon>
        <taxon>Desulfobacteria</taxon>
        <taxon>Desulfobacterales</taxon>
        <taxon>Desulfococcaceae</taxon>
        <taxon>Desulfonema</taxon>
    </lineage>
</organism>
<dbReference type="EMBL" id="CP061800">
    <property type="protein sequence ID" value="QTA91177.1"/>
    <property type="molecule type" value="Genomic_DNA"/>
</dbReference>
<comment type="cofactor">
    <cofactor evidence="10">
        <name>[4Fe-4S] cluster</name>
        <dbReference type="ChEBI" id="CHEBI:49883"/>
    </cofactor>
    <text evidence="10">Binds 3 [4Fe-4S] clusters.</text>
</comment>
<keyword evidence="5 10" id="KW-1278">Translocase</keyword>
<dbReference type="PROSITE" id="PS51656">
    <property type="entry name" value="4FE4S"/>
    <property type="match status" value="1"/>
</dbReference>
<evidence type="ECO:0000256" key="8">
    <source>
        <dbReference type="ARBA" id="ARBA00023014"/>
    </source>
</evidence>
<feature type="binding site" evidence="10">
    <location>
        <position position="170"/>
    </location>
    <ligand>
        <name>[4Fe-4S] cluster</name>
        <dbReference type="ChEBI" id="CHEBI:49883"/>
        <label>3</label>
    </ligand>
</feature>
<keyword evidence="4 10" id="KW-0677">Repeat</keyword>
<accession>A0A975BTH5</accession>
<dbReference type="PROSITE" id="PS00198">
    <property type="entry name" value="4FE4S_FER_1"/>
    <property type="match status" value="1"/>
</dbReference>
<dbReference type="Pfam" id="PF04060">
    <property type="entry name" value="FeS"/>
    <property type="match status" value="1"/>
</dbReference>
<dbReference type="PANTHER" id="PTHR42783:SF3">
    <property type="entry name" value="GLUTAMATE SYNTHASE [NADPH] SMALL CHAIN-RELATED"/>
    <property type="match status" value="1"/>
</dbReference>
<keyword evidence="10" id="KW-1003">Cell membrane</keyword>
<feature type="binding site" evidence="10">
    <location>
        <position position="54"/>
    </location>
    <ligand>
        <name>[4Fe-4S] cluster</name>
        <dbReference type="ChEBI" id="CHEBI:49883"/>
        <label>1</label>
    </ligand>
</feature>
<feature type="domain" description="4Fe-4S ferredoxin-type" evidence="11">
    <location>
        <begin position="158"/>
        <end position="187"/>
    </location>
</feature>
<evidence type="ECO:0000256" key="1">
    <source>
        <dbReference type="ARBA" id="ARBA00022448"/>
    </source>
</evidence>
<proteinExistence type="inferred from homology"/>
<dbReference type="KEGG" id="dmm:dnm_072420"/>
<feature type="binding site" evidence="10">
    <location>
        <position position="133"/>
    </location>
    <ligand>
        <name>[4Fe-4S] cluster</name>
        <dbReference type="ChEBI" id="CHEBI:49883"/>
        <label>2</label>
    </ligand>
</feature>
<evidence type="ECO:0000313" key="13">
    <source>
        <dbReference type="EMBL" id="QTA91177.1"/>
    </source>
</evidence>
<feature type="binding site" evidence="10">
    <location>
        <position position="177"/>
    </location>
    <ligand>
        <name>[4Fe-4S] cluster</name>
        <dbReference type="ChEBI" id="CHEBI:49883"/>
        <label>2</label>
    </ligand>
</feature>
<keyword evidence="2 10" id="KW-0004">4Fe-4S</keyword>
<keyword evidence="9 10" id="KW-0472">Membrane</keyword>
<comment type="function">
    <text evidence="10">Part of a membrane-bound complex that couples electron transfer with translocation of ions across the membrane.</text>
</comment>
<evidence type="ECO:0000259" key="12">
    <source>
        <dbReference type="PROSITE" id="PS51656"/>
    </source>
</evidence>
<keyword evidence="7 10" id="KW-0408">Iron</keyword>
<feature type="binding site" evidence="10">
    <location>
        <position position="147"/>
    </location>
    <ligand>
        <name>[4Fe-4S] cluster</name>
        <dbReference type="ChEBI" id="CHEBI:49883"/>
        <label>3</label>
    </ligand>
</feature>
<name>A0A975BTH5_9BACT</name>
<evidence type="ECO:0000256" key="6">
    <source>
        <dbReference type="ARBA" id="ARBA00022982"/>
    </source>
</evidence>
<dbReference type="SUPFAM" id="SSF54862">
    <property type="entry name" value="4Fe-4S ferredoxins"/>
    <property type="match status" value="1"/>
</dbReference>
<comment type="subunit">
    <text evidence="10">The complex is composed of six subunits: RnfA, RnfB, RnfC, RnfD, RnfE and RnfG.</text>
</comment>
<evidence type="ECO:0000256" key="2">
    <source>
        <dbReference type="ARBA" id="ARBA00022485"/>
    </source>
</evidence>
<dbReference type="Pfam" id="PF07992">
    <property type="entry name" value="Pyr_redox_2"/>
    <property type="match status" value="1"/>
</dbReference>
<evidence type="ECO:0000256" key="9">
    <source>
        <dbReference type="ARBA" id="ARBA00023136"/>
    </source>
</evidence>
<evidence type="ECO:0000259" key="11">
    <source>
        <dbReference type="PROSITE" id="PS51379"/>
    </source>
</evidence>
<keyword evidence="14" id="KW-1185">Reference proteome</keyword>
<reference evidence="13" key="1">
    <citation type="journal article" date="2021" name="Microb. Physiol.">
        <title>Proteogenomic Insights into the Physiology of Marine, Sulfate-Reducing, Filamentous Desulfonema limicola and Desulfonema magnum.</title>
        <authorList>
            <person name="Schnaars V."/>
            <person name="Wohlbrand L."/>
            <person name="Scheve S."/>
            <person name="Hinrichs C."/>
            <person name="Reinhardt R."/>
            <person name="Rabus R."/>
        </authorList>
    </citation>
    <scope>NUCLEOTIDE SEQUENCE</scope>
    <source>
        <strain evidence="13">4be13</strain>
    </source>
</reference>
<feature type="binding site" evidence="10">
    <location>
        <position position="137"/>
    </location>
    <ligand>
        <name>[4Fe-4S] cluster</name>
        <dbReference type="ChEBI" id="CHEBI:49883"/>
        <label>2</label>
    </ligand>
</feature>
<dbReference type="SUPFAM" id="SSF46548">
    <property type="entry name" value="alpha-helical ferredoxin"/>
    <property type="match status" value="1"/>
</dbReference>
<feature type="binding site" evidence="10">
    <location>
        <position position="173"/>
    </location>
    <ligand>
        <name>[4Fe-4S] cluster</name>
        <dbReference type="ChEBI" id="CHEBI:49883"/>
        <label>3</label>
    </ligand>
</feature>
<feature type="domain" description="4Fe-4S" evidence="12">
    <location>
        <begin position="29"/>
        <end position="88"/>
    </location>
</feature>
<dbReference type="RefSeq" id="WP_207679059.1">
    <property type="nucleotide sequence ID" value="NZ_CP061800.1"/>
</dbReference>
<keyword evidence="8 10" id="KW-0411">Iron-sulfur</keyword>
<gene>
    <name evidence="13" type="primary">rnfB2</name>
    <name evidence="10" type="synonym">rnfB</name>
    <name evidence="13" type="ORF">dnm_072420</name>
</gene>
<evidence type="ECO:0000256" key="3">
    <source>
        <dbReference type="ARBA" id="ARBA00022723"/>
    </source>
</evidence>
<dbReference type="Gene3D" id="1.10.1060.10">
    <property type="entry name" value="Alpha-helical ferredoxin"/>
    <property type="match status" value="1"/>
</dbReference>
<dbReference type="SUPFAM" id="SSF51971">
    <property type="entry name" value="Nucleotide-binding domain"/>
    <property type="match status" value="1"/>
</dbReference>
<dbReference type="GO" id="GO:0005886">
    <property type="term" value="C:plasma membrane"/>
    <property type="evidence" value="ECO:0007669"/>
    <property type="project" value="UniProtKB-SubCell"/>
</dbReference>
<dbReference type="PRINTS" id="PR00419">
    <property type="entry name" value="ADXRDTASE"/>
</dbReference>
<dbReference type="Gene3D" id="3.50.50.60">
    <property type="entry name" value="FAD/NAD(P)-binding domain"/>
    <property type="match status" value="2"/>
</dbReference>
<dbReference type="InterPro" id="IPR010207">
    <property type="entry name" value="Elect_transpt_cplx_RnfB/RsxB"/>
</dbReference>
<dbReference type="EC" id="7.-.-.-" evidence="10"/>
<feature type="region of interest" description="Hydrophobic" evidence="10">
    <location>
        <begin position="1"/>
        <end position="23"/>
    </location>
</feature>
<evidence type="ECO:0000256" key="4">
    <source>
        <dbReference type="ARBA" id="ARBA00022737"/>
    </source>
</evidence>
<evidence type="ECO:0000256" key="7">
    <source>
        <dbReference type="ARBA" id="ARBA00023004"/>
    </source>
</evidence>
<comment type="caution">
    <text evidence="10">Lacks conserved residue(s) required for the propagation of feature annotation.</text>
</comment>
<evidence type="ECO:0000256" key="10">
    <source>
        <dbReference type="HAMAP-Rule" id="MF_00463"/>
    </source>
</evidence>
<feature type="binding site" evidence="10">
    <location>
        <position position="49"/>
    </location>
    <ligand>
        <name>[4Fe-4S] cluster</name>
        <dbReference type="ChEBI" id="CHEBI:49883"/>
        <label>1</label>
    </ligand>
</feature>
<comment type="subcellular location">
    <subcellularLocation>
        <location evidence="10">Cell membrane</location>
    </subcellularLocation>
</comment>
<dbReference type="Gene3D" id="3.30.70.20">
    <property type="match status" value="1"/>
</dbReference>
<dbReference type="GO" id="GO:0016491">
    <property type="term" value="F:oxidoreductase activity"/>
    <property type="evidence" value="ECO:0007669"/>
    <property type="project" value="InterPro"/>
</dbReference>
<dbReference type="InterPro" id="IPR028261">
    <property type="entry name" value="DPD_II"/>
</dbReference>
<keyword evidence="1 10" id="KW-0813">Transport</keyword>
<dbReference type="Pfam" id="PF14691">
    <property type="entry name" value="Fer4_20"/>
    <property type="match status" value="1"/>
</dbReference>
<keyword evidence="6 10" id="KW-0249">Electron transport</keyword>
<dbReference type="PANTHER" id="PTHR42783">
    <property type="entry name" value="GLUTAMATE SYNTHASE [NADPH] SMALL CHAIN"/>
    <property type="match status" value="1"/>
</dbReference>
<dbReference type="GO" id="GO:0051539">
    <property type="term" value="F:4 iron, 4 sulfur cluster binding"/>
    <property type="evidence" value="ECO:0007669"/>
    <property type="project" value="UniProtKB-UniRule"/>
</dbReference>
<dbReference type="Proteomes" id="UP000663722">
    <property type="component" value="Chromosome"/>
</dbReference>
<protein>
    <recommendedName>
        <fullName evidence="10">Ion-translocating oxidoreductase complex subunit B</fullName>
        <ecNumber evidence="10">7.-.-.-</ecNumber>
    </recommendedName>
    <alternativeName>
        <fullName evidence="10">Rnf electron transport complex subunit B</fullName>
    </alternativeName>
</protein>
<dbReference type="Pfam" id="PF00037">
    <property type="entry name" value="Fer4"/>
    <property type="match status" value="1"/>
</dbReference>
<feature type="binding site" evidence="10">
    <location>
        <position position="46"/>
    </location>
    <ligand>
        <name>[4Fe-4S] cluster</name>
        <dbReference type="ChEBI" id="CHEBI:49883"/>
        <label>1</label>
    </ligand>
</feature>
<dbReference type="AlphaFoldDB" id="A0A975BTH5"/>
<sequence>MIEAILFMLGIGAACGSVLSVASKVFYVYEDPRIAEVEGFLAGANCGGCGYAGCSAAAVAVVEGNAPPSVCIVAGAEAAANVAAVMGLDAGTAEPLKSYNECNGGNRAANKYYYTGLNTCKAVSALYGGRRECEIGCLGFGDCIRSCAFDAIHMGPEGYPVVDETKCVGCGACQRACPKNILTVKTMSQRLLHMNAEDDALAPCRQTCPAEIDIPKYIAQIRNGDYEGAVNTIRERNPLLLSCGRVCPHPCEDRCRRGIEDEPVSINQLKRFVADFEMNSGKRIPIPCAPDTGKRVAVIGGGPAGLSCAFFLRRLGHGVTIFESMPHLGGMIRYGIPEYRLPKKILDWEIEGILNLGIEARVNAKFGEDFDMGSLAFEGYDAVFMGVGAWVDYNLGVDGEKLNGCYTGIDFLSRLASGEKFSVPRKAAVIGGGNSAIDCVRNLIRLGTEEVWIVYRRTRAEMPANEVEIEAAEHEGVKFQFLAAPVRVVGDEDENATHLEYLKMELGEPDASGRRRPVPVEGSETLLEVDMVITAIGQRPDVSFKESSKRLDDLNITRWNTIDSDPETLQSSIPYIFTGGDSATGPSLVVEAIGGGRRAARSIHQYLTGEEIKPVPKSLFKKNIPGTIFDSVPGVVKTPRAKMTELPVKERITSFIEVDQVLTEEEAIAESNRCLSCCRICYNKDAA</sequence>
<dbReference type="InterPro" id="IPR007202">
    <property type="entry name" value="4Fe-4S_dom"/>
</dbReference>
<dbReference type="InterPro" id="IPR036188">
    <property type="entry name" value="FAD/NAD-bd_sf"/>
</dbReference>
<dbReference type="Gene3D" id="1.10.15.40">
    <property type="entry name" value="Electron transport complex subunit B, putative Fe-S cluster"/>
    <property type="match status" value="1"/>
</dbReference>
<dbReference type="GO" id="GO:0009055">
    <property type="term" value="F:electron transfer activity"/>
    <property type="evidence" value="ECO:0007669"/>
    <property type="project" value="InterPro"/>
</dbReference>
<evidence type="ECO:0000256" key="5">
    <source>
        <dbReference type="ARBA" id="ARBA00022967"/>
    </source>
</evidence>
<dbReference type="GO" id="GO:0022900">
    <property type="term" value="P:electron transport chain"/>
    <property type="evidence" value="ECO:0007669"/>
    <property type="project" value="UniProtKB-UniRule"/>
</dbReference>
<dbReference type="InterPro" id="IPR023753">
    <property type="entry name" value="FAD/NAD-binding_dom"/>
</dbReference>